<keyword evidence="4 6" id="KW-0805">Transcription regulation</keyword>
<evidence type="ECO:0000256" key="6">
    <source>
        <dbReference type="HAMAP-Rule" id="MF_00073"/>
    </source>
</evidence>
<dbReference type="SUPFAM" id="SSF48013">
    <property type="entry name" value="NusB-like"/>
    <property type="match status" value="1"/>
</dbReference>
<dbReference type="NCBIfam" id="TIGR01951">
    <property type="entry name" value="nusB"/>
    <property type="match status" value="1"/>
</dbReference>
<proteinExistence type="inferred from homology"/>
<feature type="domain" description="NusB/RsmB/TIM44" evidence="7">
    <location>
        <begin position="5"/>
        <end position="141"/>
    </location>
</feature>
<dbReference type="RefSeq" id="WP_321397929.1">
    <property type="nucleotide sequence ID" value="NZ_CP139487.1"/>
</dbReference>
<evidence type="ECO:0000256" key="4">
    <source>
        <dbReference type="ARBA" id="ARBA00023015"/>
    </source>
</evidence>
<dbReference type="InterPro" id="IPR011605">
    <property type="entry name" value="NusB_fam"/>
</dbReference>
<evidence type="ECO:0000313" key="8">
    <source>
        <dbReference type="EMBL" id="WPU66109.1"/>
    </source>
</evidence>
<dbReference type="GO" id="GO:0005829">
    <property type="term" value="C:cytosol"/>
    <property type="evidence" value="ECO:0007669"/>
    <property type="project" value="TreeGrafter"/>
</dbReference>
<dbReference type="InterPro" id="IPR035926">
    <property type="entry name" value="NusB-like_sf"/>
</dbReference>
<dbReference type="PANTHER" id="PTHR11078:SF3">
    <property type="entry name" value="ANTITERMINATION NUSB DOMAIN-CONTAINING PROTEIN"/>
    <property type="match status" value="1"/>
</dbReference>
<comment type="function">
    <text evidence="6">Involved in transcription antitermination. Required for transcription of ribosomal RNA (rRNA) genes. Binds specifically to the boxA antiterminator sequence of the ribosomal RNA (rrn) operons.</text>
</comment>
<dbReference type="InterPro" id="IPR006027">
    <property type="entry name" value="NusB_RsmB_TIM44"/>
</dbReference>
<dbReference type="HAMAP" id="MF_00073">
    <property type="entry name" value="NusB"/>
    <property type="match status" value="1"/>
</dbReference>
<keyword evidence="9" id="KW-1185">Reference proteome</keyword>
<dbReference type="PANTHER" id="PTHR11078">
    <property type="entry name" value="N UTILIZATION SUBSTANCE PROTEIN B-RELATED"/>
    <property type="match status" value="1"/>
</dbReference>
<evidence type="ECO:0000256" key="1">
    <source>
        <dbReference type="ARBA" id="ARBA00005952"/>
    </source>
</evidence>
<keyword evidence="3 6" id="KW-0694">RNA-binding</keyword>
<dbReference type="GO" id="GO:0006353">
    <property type="term" value="P:DNA-templated transcription termination"/>
    <property type="evidence" value="ECO:0007669"/>
    <property type="project" value="UniProtKB-UniRule"/>
</dbReference>
<comment type="similarity">
    <text evidence="1 6">Belongs to the NusB family.</text>
</comment>
<gene>
    <name evidence="6 8" type="primary">nusB</name>
    <name evidence="8" type="ORF">SOO65_05060</name>
</gene>
<evidence type="ECO:0000256" key="5">
    <source>
        <dbReference type="ARBA" id="ARBA00023163"/>
    </source>
</evidence>
<protein>
    <recommendedName>
        <fullName evidence="6">Transcription antitermination protein NusB</fullName>
    </recommendedName>
    <alternativeName>
        <fullName evidence="6">Antitermination factor NusB</fullName>
    </alternativeName>
</protein>
<dbReference type="Proteomes" id="UP001324634">
    <property type="component" value="Chromosome"/>
</dbReference>
<keyword evidence="5 6" id="KW-0804">Transcription</keyword>
<dbReference type="GO" id="GO:0031564">
    <property type="term" value="P:transcription antitermination"/>
    <property type="evidence" value="ECO:0007669"/>
    <property type="project" value="UniProtKB-KW"/>
</dbReference>
<name>A0AAX4HS03_9BACT</name>
<reference evidence="8 9" key="1">
    <citation type="submission" date="2023-11" db="EMBL/GenBank/DDBJ databases">
        <title>Peredibacter starrii A3.12.</title>
        <authorList>
            <person name="Mitchell R.J."/>
        </authorList>
    </citation>
    <scope>NUCLEOTIDE SEQUENCE [LARGE SCALE GENOMIC DNA]</scope>
    <source>
        <strain evidence="8 9">A3.12</strain>
    </source>
</reference>
<dbReference type="GO" id="GO:0003723">
    <property type="term" value="F:RNA binding"/>
    <property type="evidence" value="ECO:0007669"/>
    <property type="project" value="UniProtKB-UniRule"/>
</dbReference>
<sequence length="150" mass="17529">MSTKREAREFCLQFLYHFQLAAFQDQKKELDSTEIFARMQEFRQTLSIVLDSEAQAYVATLVSGILKTNKEIEEILVKYLKNWKLSRISKIEHTIFMMAIYELKYHPEVPGKVVINEAIELGKKYSTKESAGFLNGILDNVFKQELNRNE</sequence>
<evidence type="ECO:0000256" key="2">
    <source>
        <dbReference type="ARBA" id="ARBA00022814"/>
    </source>
</evidence>
<keyword evidence="2 6" id="KW-0889">Transcription antitermination</keyword>
<dbReference type="AlphaFoldDB" id="A0AAX4HS03"/>
<evidence type="ECO:0000313" key="9">
    <source>
        <dbReference type="Proteomes" id="UP001324634"/>
    </source>
</evidence>
<dbReference type="Pfam" id="PF01029">
    <property type="entry name" value="NusB"/>
    <property type="match status" value="1"/>
</dbReference>
<dbReference type="EMBL" id="CP139487">
    <property type="protein sequence ID" value="WPU66109.1"/>
    <property type="molecule type" value="Genomic_DNA"/>
</dbReference>
<dbReference type="KEGG" id="psti:SOO65_05060"/>
<evidence type="ECO:0000256" key="3">
    <source>
        <dbReference type="ARBA" id="ARBA00022884"/>
    </source>
</evidence>
<organism evidence="8 9">
    <name type="scientific">Peredibacter starrii</name>
    <dbReference type="NCBI Taxonomy" id="28202"/>
    <lineage>
        <taxon>Bacteria</taxon>
        <taxon>Pseudomonadati</taxon>
        <taxon>Bdellovibrionota</taxon>
        <taxon>Bacteriovoracia</taxon>
        <taxon>Bacteriovoracales</taxon>
        <taxon>Bacteriovoracaceae</taxon>
        <taxon>Peredibacter</taxon>
    </lineage>
</organism>
<evidence type="ECO:0000259" key="7">
    <source>
        <dbReference type="Pfam" id="PF01029"/>
    </source>
</evidence>
<dbReference type="Gene3D" id="1.10.940.10">
    <property type="entry name" value="NusB-like"/>
    <property type="match status" value="1"/>
</dbReference>
<accession>A0AAX4HS03</accession>